<dbReference type="OrthoDB" id="2382881at2759"/>
<dbReference type="PROSITE" id="PS50920">
    <property type="entry name" value="SOLCAR"/>
    <property type="match status" value="3"/>
</dbReference>
<dbReference type="Pfam" id="PF00153">
    <property type="entry name" value="Mito_carr"/>
    <property type="match status" value="3"/>
</dbReference>
<feature type="repeat" description="Solcar" evidence="9">
    <location>
        <begin position="246"/>
        <end position="341"/>
    </location>
</feature>
<keyword evidence="3 10" id="KW-0813">Transport</keyword>
<dbReference type="SUPFAM" id="SSF103506">
    <property type="entry name" value="Mitochondrial carrier"/>
    <property type="match status" value="1"/>
</dbReference>
<dbReference type="InterPro" id="IPR023395">
    <property type="entry name" value="MCP_dom_sf"/>
</dbReference>
<gene>
    <name evidence="11" type="primary">ORT1</name>
    <name evidence="11" type="ORF">LPJ61_001949</name>
</gene>
<feature type="repeat" description="Solcar" evidence="9">
    <location>
        <begin position="25"/>
        <end position="110"/>
    </location>
</feature>
<dbReference type="InterPro" id="IPR050567">
    <property type="entry name" value="Mitochondrial_Carrier"/>
</dbReference>
<dbReference type="PRINTS" id="PR00926">
    <property type="entry name" value="MITOCARRIER"/>
</dbReference>
<dbReference type="PANTHER" id="PTHR45624:SF31">
    <property type="entry name" value="MITOCHONDRIAL ORNITHINE TRANSPORTER 1"/>
    <property type="match status" value="1"/>
</dbReference>
<dbReference type="InterPro" id="IPR018108">
    <property type="entry name" value="MCP_transmembrane"/>
</dbReference>
<evidence type="ECO:0000256" key="9">
    <source>
        <dbReference type="PROSITE-ProRule" id="PRU00282"/>
    </source>
</evidence>
<comment type="subcellular location">
    <subcellularLocation>
        <location evidence="1">Mitochondrion membrane</location>
        <topology evidence="1">Multi-pass membrane protein</topology>
    </subcellularLocation>
</comment>
<protein>
    <submittedName>
        <fullName evidence="11">Mitochondrial ornithine carrier protein</fullName>
    </submittedName>
</protein>
<dbReference type="AlphaFoldDB" id="A0A9W7YFS0"/>
<evidence type="ECO:0000313" key="11">
    <source>
        <dbReference type="EMBL" id="KAJ1732643.1"/>
    </source>
</evidence>
<dbReference type="GO" id="GO:1990575">
    <property type="term" value="P:mitochondrial L-ornithine transmembrane transport"/>
    <property type="evidence" value="ECO:0007669"/>
    <property type="project" value="TreeGrafter"/>
</dbReference>
<dbReference type="GO" id="GO:0031966">
    <property type="term" value="C:mitochondrial membrane"/>
    <property type="evidence" value="ECO:0007669"/>
    <property type="project" value="UniProtKB-SubCell"/>
</dbReference>
<keyword evidence="5" id="KW-0677">Repeat</keyword>
<reference evidence="11" key="1">
    <citation type="submission" date="2022-07" db="EMBL/GenBank/DDBJ databases">
        <title>Phylogenomic reconstructions and comparative analyses of Kickxellomycotina fungi.</title>
        <authorList>
            <person name="Reynolds N.K."/>
            <person name="Stajich J.E."/>
            <person name="Barry K."/>
            <person name="Grigoriev I.V."/>
            <person name="Crous P."/>
            <person name="Smith M.E."/>
        </authorList>
    </citation>
    <scope>NUCLEOTIDE SEQUENCE</scope>
    <source>
        <strain evidence="11">BCRC 34381</strain>
    </source>
</reference>
<keyword evidence="8 9" id="KW-0472">Membrane</keyword>
<evidence type="ECO:0000256" key="2">
    <source>
        <dbReference type="ARBA" id="ARBA00006375"/>
    </source>
</evidence>
<evidence type="ECO:0000256" key="1">
    <source>
        <dbReference type="ARBA" id="ARBA00004225"/>
    </source>
</evidence>
<evidence type="ECO:0000256" key="5">
    <source>
        <dbReference type="ARBA" id="ARBA00022737"/>
    </source>
</evidence>
<dbReference type="PANTHER" id="PTHR45624">
    <property type="entry name" value="MITOCHONDRIAL BASIC AMINO ACIDS TRANSPORTER-RELATED"/>
    <property type="match status" value="1"/>
</dbReference>
<comment type="similarity">
    <text evidence="2 10">Belongs to the mitochondrial carrier (TC 2.A.29) family.</text>
</comment>
<comment type="caution">
    <text evidence="11">The sequence shown here is derived from an EMBL/GenBank/DDBJ whole genome shotgun (WGS) entry which is preliminary data.</text>
</comment>
<evidence type="ECO:0000256" key="4">
    <source>
        <dbReference type="ARBA" id="ARBA00022692"/>
    </source>
</evidence>
<evidence type="ECO:0000313" key="12">
    <source>
        <dbReference type="Proteomes" id="UP001143981"/>
    </source>
</evidence>
<evidence type="ECO:0000256" key="6">
    <source>
        <dbReference type="ARBA" id="ARBA00022989"/>
    </source>
</evidence>
<keyword evidence="12" id="KW-1185">Reference proteome</keyword>
<evidence type="ECO:0000256" key="3">
    <source>
        <dbReference type="ARBA" id="ARBA00022448"/>
    </source>
</evidence>
<proteinExistence type="inferred from homology"/>
<keyword evidence="7" id="KW-0496">Mitochondrion</keyword>
<dbReference type="InterPro" id="IPR002067">
    <property type="entry name" value="MCP"/>
</dbReference>
<organism evidence="11 12">
    <name type="scientific">Coemansia biformis</name>
    <dbReference type="NCBI Taxonomy" id="1286918"/>
    <lineage>
        <taxon>Eukaryota</taxon>
        <taxon>Fungi</taxon>
        <taxon>Fungi incertae sedis</taxon>
        <taxon>Zoopagomycota</taxon>
        <taxon>Kickxellomycotina</taxon>
        <taxon>Kickxellomycetes</taxon>
        <taxon>Kickxellales</taxon>
        <taxon>Kickxellaceae</taxon>
        <taxon>Coemansia</taxon>
    </lineage>
</organism>
<name>A0A9W7YFS0_9FUNG</name>
<evidence type="ECO:0000256" key="7">
    <source>
        <dbReference type="ARBA" id="ARBA00023128"/>
    </source>
</evidence>
<sequence>MEGEMQGLAAAAHGQQDGAVRASRISGFEDLAFGSLAGMAGKFVEYPFDTVKVRLQTSGSQVFSGTVDCLRQTWQNEGFRGFYRGLTSPLLGAMAENAIAFYAYNRIQSVIRAASPATPADAPLSLAQLLLSGALSGSICAIVITPVELVKCKLQVENVRGYGATPQAASQSAVRFSGPLSVVAHLLKTQGIAGLYRGIAPTIGRETVGVGFWFGTYELVCRQLLRMRAASDPGARASKEDLGPGAIILAGGCAGIGYNATSYPIDVVKSLIQTADVRAPGQQGAPGQQAAIARPGVLSTVRAVYTRGGIAAFYRGLGITLLRAFPANAAMFMTYEYFCRLAVGLRGRGARQPAHA</sequence>
<dbReference type="EMBL" id="JANBOI010000207">
    <property type="protein sequence ID" value="KAJ1732643.1"/>
    <property type="molecule type" value="Genomic_DNA"/>
</dbReference>
<accession>A0A9W7YFS0</accession>
<dbReference type="Proteomes" id="UP001143981">
    <property type="component" value="Unassembled WGS sequence"/>
</dbReference>
<evidence type="ECO:0000256" key="8">
    <source>
        <dbReference type="ARBA" id="ARBA00023136"/>
    </source>
</evidence>
<dbReference type="Gene3D" id="1.50.40.10">
    <property type="entry name" value="Mitochondrial carrier domain"/>
    <property type="match status" value="2"/>
</dbReference>
<evidence type="ECO:0000256" key="10">
    <source>
        <dbReference type="RuleBase" id="RU000488"/>
    </source>
</evidence>
<keyword evidence="4 9" id="KW-0812">Transmembrane</keyword>
<feature type="repeat" description="Solcar" evidence="9">
    <location>
        <begin position="124"/>
        <end position="223"/>
    </location>
</feature>
<keyword evidence="6" id="KW-1133">Transmembrane helix</keyword>
<dbReference type="GO" id="GO:0000064">
    <property type="term" value="F:L-ornithine transmembrane transporter activity"/>
    <property type="evidence" value="ECO:0007669"/>
    <property type="project" value="TreeGrafter"/>
</dbReference>